<comment type="caution">
    <text evidence="2">The sequence shown here is derived from an EMBL/GenBank/DDBJ whole genome shotgun (WGS) entry which is preliminary data.</text>
</comment>
<keyword evidence="3" id="KW-1185">Reference proteome</keyword>
<dbReference type="EMBL" id="AYXY01000002">
    <property type="protein sequence ID" value="ETN96507.1"/>
    <property type="molecule type" value="Genomic_DNA"/>
</dbReference>
<dbReference type="eggNOG" id="COG2353">
    <property type="taxonomic scope" value="Bacteria"/>
</dbReference>
<evidence type="ECO:0000259" key="1">
    <source>
        <dbReference type="Pfam" id="PF04264"/>
    </source>
</evidence>
<dbReference type="STRING" id="376730.SAMN04487906_2893"/>
<dbReference type="InterPro" id="IPR007372">
    <property type="entry name" value="Lipid/polyisoprenoid-bd_YceI"/>
</dbReference>
<dbReference type="RefSeq" id="WP_055725801.1">
    <property type="nucleotide sequence ID" value="NZ_AYXY01000002.1"/>
</dbReference>
<gene>
    <name evidence="2" type="ORF">P278_05850</name>
</gene>
<dbReference type="Pfam" id="PF04264">
    <property type="entry name" value="YceI"/>
    <property type="match status" value="1"/>
</dbReference>
<sequence length="195" mass="21938">MKSLLLIPIVYFGMAFTTLKPVLVNEKVVKIANESELTISGSTNINRFECNYKIEKLTGPITVVYQRNQKSLDFRQTVLKLDNNCFDCGSKPINRDFNILVKSDQHPRILLKIDKVLNIGGTEADVLTDIKIAGITKSYRVPVGITKLNGNNLKVSGVLKLNISDFKLEPPKKMFGIIKVDDIINIDFRLILKDT</sequence>
<organism evidence="2 3">
    <name type="scientific">Zhouia amylolytica AD3</name>
    <dbReference type="NCBI Taxonomy" id="1286632"/>
    <lineage>
        <taxon>Bacteria</taxon>
        <taxon>Pseudomonadati</taxon>
        <taxon>Bacteroidota</taxon>
        <taxon>Flavobacteriia</taxon>
        <taxon>Flavobacteriales</taxon>
        <taxon>Flavobacteriaceae</taxon>
        <taxon>Zhouia</taxon>
    </lineage>
</organism>
<dbReference type="SUPFAM" id="SSF101874">
    <property type="entry name" value="YceI-like"/>
    <property type="match status" value="1"/>
</dbReference>
<dbReference type="InterPro" id="IPR036761">
    <property type="entry name" value="TTHA0802/YceI-like_sf"/>
</dbReference>
<feature type="domain" description="Lipid/polyisoprenoid-binding YceI-like" evidence="1">
    <location>
        <begin position="77"/>
        <end position="190"/>
    </location>
</feature>
<reference evidence="3" key="1">
    <citation type="submission" date="2013-11" db="EMBL/GenBank/DDBJ databases">
        <title>Draft genome sequence from a member of Zhouia, isolated tidal flat.</title>
        <authorList>
            <person name="Jin H."/>
            <person name="Jeon C.O."/>
        </authorList>
    </citation>
    <scope>NUCLEOTIDE SEQUENCE [LARGE SCALE GENOMIC DNA]</scope>
    <source>
        <strain evidence="3">AD3</strain>
    </source>
</reference>
<dbReference type="Gene3D" id="2.40.128.110">
    <property type="entry name" value="Lipid/polyisoprenoid-binding, YceI-like"/>
    <property type="match status" value="1"/>
</dbReference>
<dbReference type="AlphaFoldDB" id="W2UT47"/>
<protein>
    <recommendedName>
        <fullName evidence="1">Lipid/polyisoprenoid-binding YceI-like domain-containing protein</fullName>
    </recommendedName>
</protein>
<dbReference type="Proteomes" id="UP000018850">
    <property type="component" value="Unassembled WGS sequence"/>
</dbReference>
<evidence type="ECO:0000313" key="3">
    <source>
        <dbReference type="Proteomes" id="UP000018850"/>
    </source>
</evidence>
<name>W2UT47_9FLAO</name>
<evidence type="ECO:0000313" key="2">
    <source>
        <dbReference type="EMBL" id="ETN96507.1"/>
    </source>
</evidence>
<proteinExistence type="predicted"/>
<reference evidence="2 3" key="2">
    <citation type="journal article" date="2016" name="Genome Announc.">
        <title>Draft Genome Sequence of Zhouia amylolytica AD3, Isolated from Tidal Flat Sediment.</title>
        <authorList>
            <person name="Jia B."/>
            <person name="Jin H.M."/>
            <person name="Lee H.J."/>
            <person name="Jeon C.O."/>
        </authorList>
    </citation>
    <scope>NUCLEOTIDE SEQUENCE [LARGE SCALE GENOMIC DNA]</scope>
    <source>
        <strain evidence="2 3">AD3</strain>
    </source>
</reference>
<accession>W2UT47</accession>